<dbReference type="PROSITE" id="PS50994">
    <property type="entry name" value="INTEGRASE"/>
    <property type="match status" value="1"/>
</dbReference>
<evidence type="ECO:0000259" key="1">
    <source>
        <dbReference type="PROSITE" id="PS50994"/>
    </source>
</evidence>
<gene>
    <name evidence="2" type="ORF">HPLM_LOCUS5555</name>
</gene>
<dbReference type="InterPro" id="IPR036397">
    <property type="entry name" value="RNaseH_sf"/>
</dbReference>
<feature type="domain" description="Integrase catalytic" evidence="1">
    <location>
        <begin position="1"/>
        <end position="89"/>
    </location>
</feature>
<dbReference type="AlphaFoldDB" id="A0A0N4W6A3"/>
<dbReference type="InterPro" id="IPR012337">
    <property type="entry name" value="RNaseH-like_sf"/>
</dbReference>
<reference evidence="2 3" key="2">
    <citation type="submission" date="2018-11" db="EMBL/GenBank/DDBJ databases">
        <authorList>
            <consortium name="Pathogen Informatics"/>
        </authorList>
    </citation>
    <scope>NUCLEOTIDE SEQUENCE [LARGE SCALE GENOMIC DNA]</scope>
    <source>
        <strain evidence="2 3">MHpl1</strain>
    </source>
</reference>
<dbReference type="SUPFAM" id="SSF53098">
    <property type="entry name" value="Ribonuclease H-like"/>
    <property type="match status" value="1"/>
</dbReference>
<dbReference type="InterPro" id="IPR050951">
    <property type="entry name" value="Retrovirus_Pol_polyprotein"/>
</dbReference>
<dbReference type="WBParaSite" id="HPLM_0000556301-mRNA-1">
    <property type="protein sequence ID" value="HPLM_0000556301-mRNA-1"/>
    <property type="gene ID" value="HPLM_0000556301"/>
</dbReference>
<reference evidence="4" key="1">
    <citation type="submission" date="2017-02" db="UniProtKB">
        <authorList>
            <consortium name="WormBaseParasite"/>
        </authorList>
    </citation>
    <scope>IDENTIFICATION</scope>
</reference>
<name>A0A0N4W6A3_HAEPC</name>
<dbReference type="Proteomes" id="UP000268014">
    <property type="component" value="Unassembled WGS sequence"/>
</dbReference>
<proteinExistence type="predicted"/>
<dbReference type="GO" id="GO:0015074">
    <property type="term" value="P:DNA integration"/>
    <property type="evidence" value="ECO:0007669"/>
    <property type="project" value="InterPro"/>
</dbReference>
<protein>
    <submittedName>
        <fullName evidence="4">Integrase catalytic domain-containing protein</fullName>
    </submittedName>
</protein>
<accession>A0A0N4W6A3</accession>
<evidence type="ECO:0000313" key="4">
    <source>
        <dbReference type="WBParaSite" id="HPLM_0000556301-mRNA-1"/>
    </source>
</evidence>
<dbReference type="EMBL" id="UZAF01016356">
    <property type="protein sequence ID" value="VDO26367.1"/>
    <property type="molecule type" value="Genomic_DNA"/>
</dbReference>
<evidence type="ECO:0000313" key="2">
    <source>
        <dbReference type="EMBL" id="VDO26367.1"/>
    </source>
</evidence>
<sequence length="108" mass="12422">MKPNLRPSEQFKMMREEGGMMHVKTAFYHMQSNGQSERFFDILKQGIKTLEGEEKPSEETLNEILQAYRITPNNCLNSTTPAEVFLRKKTPLTVNTTMSDERITHATA</sequence>
<dbReference type="OrthoDB" id="7764370at2759"/>
<dbReference type="PANTHER" id="PTHR37984">
    <property type="entry name" value="PROTEIN CBG26694"/>
    <property type="match status" value="1"/>
</dbReference>
<dbReference type="GO" id="GO:0003676">
    <property type="term" value="F:nucleic acid binding"/>
    <property type="evidence" value="ECO:0007669"/>
    <property type="project" value="InterPro"/>
</dbReference>
<dbReference type="STRING" id="6290.A0A0N4W6A3"/>
<organism evidence="4">
    <name type="scientific">Haemonchus placei</name>
    <name type="common">Barber's pole worm</name>
    <dbReference type="NCBI Taxonomy" id="6290"/>
    <lineage>
        <taxon>Eukaryota</taxon>
        <taxon>Metazoa</taxon>
        <taxon>Ecdysozoa</taxon>
        <taxon>Nematoda</taxon>
        <taxon>Chromadorea</taxon>
        <taxon>Rhabditida</taxon>
        <taxon>Rhabditina</taxon>
        <taxon>Rhabditomorpha</taxon>
        <taxon>Strongyloidea</taxon>
        <taxon>Trichostrongylidae</taxon>
        <taxon>Haemonchus</taxon>
    </lineage>
</organism>
<evidence type="ECO:0000313" key="3">
    <source>
        <dbReference type="Proteomes" id="UP000268014"/>
    </source>
</evidence>
<dbReference type="InterPro" id="IPR001584">
    <property type="entry name" value="Integrase_cat-core"/>
</dbReference>
<dbReference type="PANTHER" id="PTHR37984:SF5">
    <property type="entry name" value="PROTEIN NYNRIN-LIKE"/>
    <property type="match status" value="1"/>
</dbReference>
<dbReference type="Gene3D" id="3.30.420.10">
    <property type="entry name" value="Ribonuclease H-like superfamily/Ribonuclease H"/>
    <property type="match status" value="1"/>
</dbReference>
<keyword evidence="3" id="KW-1185">Reference proteome</keyword>